<sequence length="250" mass="28844">MFFSNNTTIIAELLSRDDKDKDRDPFAGSDRGTKRRKSNKEAETSKDSRSKENKSSSTCKDASKSQHKSFGKSAHAEEPIHTVEDSGMQQDQEFVTGDNDEQPADKEGPKRQHLYGFAANMSSLKDVYSRKRIIVVTRLLIIKKYDHGHLEETKQKLTNLTIDERYALNVALRIDGTLNDVRSTLHDIAKGIRIEYLPKRKWSGLDKRSARVMIQDIDKKLYERRLVRNLEKFVGGREYENDVRLLERTI</sequence>
<evidence type="ECO:0000256" key="1">
    <source>
        <dbReference type="SAM" id="MobiDB-lite"/>
    </source>
</evidence>
<organism evidence="2">
    <name type="scientific">Tanacetum cinerariifolium</name>
    <name type="common">Dalmatian daisy</name>
    <name type="synonym">Chrysanthemum cinerariifolium</name>
    <dbReference type="NCBI Taxonomy" id="118510"/>
    <lineage>
        <taxon>Eukaryota</taxon>
        <taxon>Viridiplantae</taxon>
        <taxon>Streptophyta</taxon>
        <taxon>Embryophyta</taxon>
        <taxon>Tracheophyta</taxon>
        <taxon>Spermatophyta</taxon>
        <taxon>Magnoliopsida</taxon>
        <taxon>eudicotyledons</taxon>
        <taxon>Gunneridae</taxon>
        <taxon>Pentapetalae</taxon>
        <taxon>asterids</taxon>
        <taxon>campanulids</taxon>
        <taxon>Asterales</taxon>
        <taxon>Asteraceae</taxon>
        <taxon>Asteroideae</taxon>
        <taxon>Anthemideae</taxon>
        <taxon>Anthemidinae</taxon>
        <taxon>Tanacetum</taxon>
    </lineage>
</organism>
<feature type="region of interest" description="Disordered" evidence="1">
    <location>
        <begin position="13"/>
        <end position="77"/>
    </location>
</feature>
<reference evidence="2" key="1">
    <citation type="journal article" date="2019" name="Sci. Rep.">
        <title>Draft genome of Tanacetum cinerariifolium, the natural source of mosquito coil.</title>
        <authorList>
            <person name="Yamashiro T."/>
            <person name="Shiraishi A."/>
            <person name="Satake H."/>
            <person name="Nakayama K."/>
        </authorList>
    </citation>
    <scope>NUCLEOTIDE SEQUENCE</scope>
</reference>
<name>A0A6L2MBN6_TANCI</name>
<feature type="compositionally biased region" description="Basic and acidic residues" evidence="1">
    <location>
        <begin position="39"/>
        <end position="54"/>
    </location>
</feature>
<feature type="compositionally biased region" description="Basic and acidic residues" evidence="1">
    <location>
        <begin position="14"/>
        <end position="25"/>
    </location>
</feature>
<evidence type="ECO:0000313" key="2">
    <source>
        <dbReference type="EMBL" id="GEU69695.1"/>
    </source>
</evidence>
<proteinExistence type="predicted"/>
<protein>
    <submittedName>
        <fullName evidence="2">Uncharacterized protein</fullName>
    </submittedName>
</protein>
<dbReference type="EMBL" id="BKCJ010005981">
    <property type="protein sequence ID" value="GEU69695.1"/>
    <property type="molecule type" value="Genomic_DNA"/>
</dbReference>
<comment type="caution">
    <text evidence="2">The sequence shown here is derived from an EMBL/GenBank/DDBJ whole genome shotgun (WGS) entry which is preliminary data.</text>
</comment>
<dbReference type="AlphaFoldDB" id="A0A6L2MBN6"/>
<accession>A0A6L2MBN6</accession>
<gene>
    <name evidence="2" type="ORF">Tci_041673</name>
</gene>